<dbReference type="Pfam" id="PF00444">
    <property type="entry name" value="Ribosomal_L36"/>
    <property type="match status" value="1"/>
</dbReference>
<protein>
    <recommendedName>
        <fullName evidence="4">Ribosomal protein</fullName>
    </recommendedName>
</protein>
<sequence>MKVRTAVRKLCRDCQIVRRKGRVRVICKSNPRHKQRQGMHTVANESAPALTARAHVVGPASIEASSPMGVQTRFSSTAAALRVLML</sequence>
<keyword evidence="6" id="KW-1185">Reference proteome</keyword>
<dbReference type="GO" id="GO:0005840">
    <property type="term" value="C:ribosome"/>
    <property type="evidence" value="ECO:0007669"/>
    <property type="project" value="UniProtKB-KW"/>
</dbReference>
<dbReference type="GO" id="GO:1990904">
    <property type="term" value="C:ribonucleoprotein complex"/>
    <property type="evidence" value="ECO:0007669"/>
    <property type="project" value="UniProtKB-KW"/>
</dbReference>
<keyword evidence="2 4" id="KW-0689">Ribosomal protein</keyword>
<dbReference type="PANTHER" id="PTHR18804:SF16">
    <property type="entry name" value="RIBOSOMAL PROTEIN"/>
    <property type="match status" value="1"/>
</dbReference>
<dbReference type="OrthoDB" id="10265903at2759"/>
<dbReference type="InterPro" id="IPR000473">
    <property type="entry name" value="Ribosomal_bL36"/>
</dbReference>
<evidence type="ECO:0000256" key="4">
    <source>
        <dbReference type="RuleBase" id="RU000570"/>
    </source>
</evidence>
<gene>
    <name evidence="5" type="ORF">FCC1311_095652</name>
</gene>
<name>A0A2R5GR37_9STRA</name>
<evidence type="ECO:0000256" key="3">
    <source>
        <dbReference type="ARBA" id="ARBA00023274"/>
    </source>
</evidence>
<organism evidence="5 6">
    <name type="scientific">Hondaea fermentalgiana</name>
    <dbReference type="NCBI Taxonomy" id="2315210"/>
    <lineage>
        <taxon>Eukaryota</taxon>
        <taxon>Sar</taxon>
        <taxon>Stramenopiles</taxon>
        <taxon>Bigyra</taxon>
        <taxon>Labyrinthulomycetes</taxon>
        <taxon>Thraustochytrida</taxon>
        <taxon>Thraustochytriidae</taxon>
        <taxon>Hondaea</taxon>
    </lineage>
</organism>
<dbReference type="Proteomes" id="UP000241890">
    <property type="component" value="Unassembled WGS sequence"/>
</dbReference>
<evidence type="ECO:0000256" key="1">
    <source>
        <dbReference type="ARBA" id="ARBA00007645"/>
    </source>
</evidence>
<dbReference type="InParanoid" id="A0A2R5GR37"/>
<evidence type="ECO:0000313" key="6">
    <source>
        <dbReference type="Proteomes" id="UP000241890"/>
    </source>
</evidence>
<dbReference type="HAMAP" id="MF_00251">
    <property type="entry name" value="Ribosomal_bL36"/>
    <property type="match status" value="1"/>
</dbReference>
<comment type="similarity">
    <text evidence="1 4">Belongs to the bacterial ribosomal protein bL36 family.</text>
</comment>
<dbReference type="InterPro" id="IPR052010">
    <property type="entry name" value="Ribosomal_LSU_bL36"/>
</dbReference>
<dbReference type="NCBIfam" id="TIGR01022">
    <property type="entry name" value="rpmJ_bact"/>
    <property type="match status" value="1"/>
</dbReference>
<evidence type="ECO:0000313" key="5">
    <source>
        <dbReference type="EMBL" id="GBG33342.1"/>
    </source>
</evidence>
<accession>A0A2R5GR37</accession>
<proteinExistence type="inferred from homology"/>
<dbReference type="PROSITE" id="PS00828">
    <property type="entry name" value="RIBOSOMAL_L36"/>
    <property type="match status" value="1"/>
</dbReference>
<dbReference type="SUPFAM" id="SSF57840">
    <property type="entry name" value="Ribosomal protein L36"/>
    <property type="match status" value="1"/>
</dbReference>
<reference evidence="5 6" key="1">
    <citation type="submission" date="2017-12" db="EMBL/GenBank/DDBJ databases">
        <title>Sequencing, de novo assembly and annotation of complete genome of a new Thraustochytrid species, strain FCC1311.</title>
        <authorList>
            <person name="Sedici K."/>
            <person name="Godart F."/>
            <person name="Aiese Cigliano R."/>
            <person name="Sanseverino W."/>
            <person name="Barakat M."/>
            <person name="Ortet P."/>
            <person name="Marechal E."/>
            <person name="Cagnac O."/>
            <person name="Amato A."/>
        </authorList>
    </citation>
    <scope>NUCLEOTIDE SEQUENCE [LARGE SCALE GENOMIC DNA]</scope>
</reference>
<dbReference type="GO" id="GO:0003735">
    <property type="term" value="F:structural constituent of ribosome"/>
    <property type="evidence" value="ECO:0007669"/>
    <property type="project" value="InterPro"/>
</dbReference>
<comment type="caution">
    <text evidence="5">The sequence shown here is derived from an EMBL/GenBank/DDBJ whole genome shotgun (WGS) entry which is preliminary data.</text>
</comment>
<dbReference type="InterPro" id="IPR035977">
    <property type="entry name" value="Ribosomal_bL36_sp"/>
</dbReference>
<keyword evidence="3 4" id="KW-0687">Ribonucleoprotein</keyword>
<dbReference type="PANTHER" id="PTHR18804">
    <property type="entry name" value="RIBOSOMAL PROTEIN"/>
    <property type="match status" value="1"/>
</dbReference>
<dbReference type="EMBL" id="BEYU01000154">
    <property type="protein sequence ID" value="GBG33342.1"/>
    <property type="molecule type" value="Genomic_DNA"/>
</dbReference>
<dbReference type="AlphaFoldDB" id="A0A2R5GR37"/>
<evidence type="ECO:0000256" key="2">
    <source>
        <dbReference type="ARBA" id="ARBA00022980"/>
    </source>
</evidence>
<dbReference type="GO" id="GO:0006412">
    <property type="term" value="P:translation"/>
    <property type="evidence" value="ECO:0007669"/>
    <property type="project" value="InterPro"/>
</dbReference>